<dbReference type="EMBL" id="MHUW01000017">
    <property type="protein sequence ID" value="OHA83379.1"/>
    <property type="molecule type" value="Genomic_DNA"/>
</dbReference>
<dbReference type="STRING" id="1802727.A2937_03585"/>
<dbReference type="GO" id="GO:0003676">
    <property type="term" value="F:nucleic acid binding"/>
    <property type="evidence" value="ECO:0007669"/>
    <property type="project" value="InterPro"/>
</dbReference>
<comment type="caution">
    <text evidence="1">The sequence shown here is derived from an EMBL/GenBank/DDBJ whole genome shotgun (WGS) entry which is preliminary data.</text>
</comment>
<evidence type="ECO:0000313" key="2">
    <source>
        <dbReference type="Proteomes" id="UP000177987"/>
    </source>
</evidence>
<dbReference type="AlphaFoldDB" id="A0A1G2SFF5"/>
<evidence type="ECO:0000313" key="1">
    <source>
        <dbReference type="EMBL" id="OHA83379.1"/>
    </source>
</evidence>
<organism evidence="1 2">
    <name type="scientific">Candidatus Yonathbacteria bacterium RIFCSPLOWO2_01_FULL_47_33b</name>
    <dbReference type="NCBI Taxonomy" id="1802727"/>
    <lineage>
        <taxon>Bacteria</taxon>
        <taxon>Candidatus Yonathiibacteriota</taxon>
    </lineage>
</organism>
<accession>A0A1G2SFF5</accession>
<name>A0A1G2SFF5_9BACT</name>
<dbReference type="InterPro" id="IPR036397">
    <property type="entry name" value="RNaseH_sf"/>
</dbReference>
<reference evidence="1 2" key="1">
    <citation type="journal article" date="2016" name="Nat. Commun.">
        <title>Thousands of microbial genomes shed light on interconnected biogeochemical processes in an aquifer system.</title>
        <authorList>
            <person name="Anantharaman K."/>
            <person name="Brown C.T."/>
            <person name="Hug L.A."/>
            <person name="Sharon I."/>
            <person name="Castelle C.J."/>
            <person name="Probst A.J."/>
            <person name="Thomas B.C."/>
            <person name="Singh A."/>
            <person name="Wilkins M.J."/>
            <person name="Karaoz U."/>
            <person name="Brodie E.L."/>
            <person name="Williams K.H."/>
            <person name="Hubbard S.S."/>
            <person name="Banfield J.F."/>
        </authorList>
    </citation>
    <scope>NUCLEOTIDE SEQUENCE [LARGE SCALE GENOMIC DNA]</scope>
</reference>
<dbReference type="Gene3D" id="3.30.420.10">
    <property type="entry name" value="Ribonuclease H-like superfamily/Ribonuclease H"/>
    <property type="match status" value="1"/>
</dbReference>
<gene>
    <name evidence="1" type="ORF">A2937_03585</name>
</gene>
<dbReference type="Proteomes" id="UP000177987">
    <property type="component" value="Unassembled WGS sequence"/>
</dbReference>
<proteinExistence type="predicted"/>
<protein>
    <submittedName>
        <fullName evidence="1">Uncharacterized protein</fullName>
    </submittedName>
</protein>
<sequence length="173" mass="20189">MNQKTNHNLVLSVYPTSRGYAFVLFEGPQSPYDWGVKEIRKKNKNEQTLKSIHALIERYRPDYLIIEDHTEHGSRRSSRIRRLYRMIAHLAETEQVELFRYSRRTVRTCFEPVGARTKFEIAQAIALQIPAFAHRLPQMRKIWMSEDPRQSLFDAAALGVVFYIPAPRGNPSS</sequence>